<dbReference type="SUPFAM" id="SSF56349">
    <property type="entry name" value="DNA breaking-rejoining enzymes"/>
    <property type="match status" value="1"/>
</dbReference>
<dbReference type="InterPro" id="IPR014711">
    <property type="entry name" value="TopoI_cat_a-hlx-sub_euk"/>
</dbReference>
<feature type="domain" description="DNA topoisomerase IB N-terminal" evidence="8">
    <location>
        <begin position="11"/>
        <end position="59"/>
    </location>
</feature>
<dbReference type="Proteomes" id="UP000295197">
    <property type="component" value="Unassembled WGS sequence"/>
</dbReference>
<keyword evidence="10" id="KW-1185">Reference proteome</keyword>
<evidence type="ECO:0000256" key="5">
    <source>
        <dbReference type="ARBA" id="ARBA00023125"/>
    </source>
</evidence>
<dbReference type="PROSITE" id="PS52038">
    <property type="entry name" value="TOPO_IB_2"/>
    <property type="match status" value="1"/>
</dbReference>
<dbReference type="GO" id="GO:0003917">
    <property type="term" value="F:DNA topoisomerase type I (single strand cut, ATP-independent) activity"/>
    <property type="evidence" value="ECO:0007669"/>
    <property type="project" value="UniProtKB-EC"/>
</dbReference>
<comment type="similarity">
    <text evidence="2">Belongs to the type IB topoisomerase family.</text>
</comment>
<dbReference type="InterPro" id="IPR013500">
    <property type="entry name" value="TopoI_cat_euk"/>
</dbReference>
<dbReference type="InterPro" id="IPR001631">
    <property type="entry name" value="TopoI"/>
</dbReference>
<evidence type="ECO:0000256" key="2">
    <source>
        <dbReference type="ARBA" id="ARBA00006645"/>
    </source>
</evidence>
<protein>
    <recommendedName>
        <fullName evidence="3">DNA topoisomerase</fullName>
        <ecNumber evidence="3">5.6.2.1</ecNumber>
    </recommendedName>
</protein>
<sequence length="328" mass="38040">MRFLRNKNGRGFSYKDEDGNTVRDKELLQFFKSLVIPPAWTHVEINNSPRAKVRATGYDAKGRKQYIYNSNFRLRQEQKKFDRILQFANKLPHMRLVTGQHLRKRKLDRNKVLACMVRLLDVAFFRPGSDVYAKQNKSYGLTTLRSKHLKIEGDRLTFNYVGKSAQKQEKQIVDAQLARIVREIDDLPGYEIFKFMDEDGNIQDVKSQHLNAYIREIMGPEFSAKDFRTWAGTVIAAMSLDELGATEEVDQRNLSKNIRQAVVAVSERLGNTPAIARKSYIDPRIIDNYTKGKTLCYFKKEVDRLLKKSENLSVEELGVLCLLKRRLN</sequence>
<dbReference type="SUPFAM" id="SSF55869">
    <property type="entry name" value="DNA topoisomerase I domain"/>
    <property type="match status" value="1"/>
</dbReference>
<dbReference type="OrthoDB" id="9778962at2"/>
<accession>A0A4R3VXA4</accession>
<reference evidence="9 10" key="1">
    <citation type="submission" date="2019-03" db="EMBL/GenBank/DDBJ databases">
        <title>Genomic Encyclopedia of Type Strains, Phase IV (KMG-IV): sequencing the most valuable type-strain genomes for metagenomic binning, comparative biology and taxonomic classification.</title>
        <authorList>
            <person name="Goeker M."/>
        </authorList>
    </citation>
    <scope>NUCLEOTIDE SEQUENCE [LARGE SCALE GENOMIC DNA]</scope>
    <source>
        <strain evidence="9 10">DSM 22362</strain>
    </source>
</reference>
<dbReference type="GO" id="GO:0006265">
    <property type="term" value="P:DNA topological change"/>
    <property type="evidence" value="ECO:0007669"/>
    <property type="project" value="InterPro"/>
</dbReference>
<dbReference type="AlphaFoldDB" id="A0A4R3VXA4"/>
<evidence type="ECO:0000256" key="3">
    <source>
        <dbReference type="ARBA" id="ARBA00012891"/>
    </source>
</evidence>
<evidence type="ECO:0000256" key="4">
    <source>
        <dbReference type="ARBA" id="ARBA00023029"/>
    </source>
</evidence>
<dbReference type="RefSeq" id="WP_132778549.1">
    <property type="nucleotide sequence ID" value="NZ_SMBZ01000042.1"/>
</dbReference>
<dbReference type="EMBL" id="SMBZ01000042">
    <property type="protein sequence ID" value="TCV09583.1"/>
    <property type="molecule type" value="Genomic_DNA"/>
</dbReference>
<dbReference type="InterPro" id="IPR035447">
    <property type="entry name" value="DNA_topo_I_N_sf"/>
</dbReference>
<evidence type="ECO:0000313" key="9">
    <source>
        <dbReference type="EMBL" id="TCV09583.1"/>
    </source>
</evidence>
<keyword evidence="4" id="KW-0799">Topoisomerase</keyword>
<evidence type="ECO:0000259" key="7">
    <source>
        <dbReference type="Pfam" id="PF01028"/>
    </source>
</evidence>
<evidence type="ECO:0000256" key="1">
    <source>
        <dbReference type="ARBA" id="ARBA00000213"/>
    </source>
</evidence>
<dbReference type="Gene3D" id="1.10.132.120">
    <property type="match status" value="1"/>
</dbReference>
<evidence type="ECO:0000259" key="8">
    <source>
        <dbReference type="Pfam" id="PF21338"/>
    </source>
</evidence>
<keyword evidence="5" id="KW-0238">DNA-binding</keyword>
<dbReference type="InterPro" id="IPR011010">
    <property type="entry name" value="DNA_brk_join_enz"/>
</dbReference>
<comment type="catalytic activity">
    <reaction evidence="1">
        <text>ATP-independent breakage of single-stranded DNA, followed by passage and rejoining.</text>
        <dbReference type="EC" id="5.6.2.1"/>
    </reaction>
</comment>
<feature type="domain" description="DNA topoisomerase I catalytic core eukaryotic-type" evidence="7">
    <location>
        <begin position="69"/>
        <end position="291"/>
    </location>
</feature>
<evidence type="ECO:0000256" key="6">
    <source>
        <dbReference type="ARBA" id="ARBA00023235"/>
    </source>
</evidence>
<proteinExistence type="inferred from homology"/>
<gene>
    <name evidence="9" type="ORF">EDC17_104221</name>
</gene>
<dbReference type="Gene3D" id="3.90.15.10">
    <property type="entry name" value="Topoisomerase I, Chain A, domain 3"/>
    <property type="match status" value="1"/>
</dbReference>
<dbReference type="Pfam" id="PF01028">
    <property type="entry name" value="Topoisom_I"/>
    <property type="match status" value="1"/>
</dbReference>
<organism evidence="9 10">
    <name type="scientific">Sphingobacterium alimentarium</name>
    <dbReference type="NCBI Taxonomy" id="797292"/>
    <lineage>
        <taxon>Bacteria</taxon>
        <taxon>Pseudomonadati</taxon>
        <taxon>Bacteroidota</taxon>
        <taxon>Sphingobacteriia</taxon>
        <taxon>Sphingobacteriales</taxon>
        <taxon>Sphingobacteriaceae</taxon>
        <taxon>Sphingobacterium</taxon>
    </lineage>
</organism>
<keyword evidence="6 9" id="KW-0413">Isomerase</keyword>
<dbReference type="PRINTS" id="PR00416">
    <property type="entry name" value="EUTPISMRASEI"/>
</dbReference>
<dbReference type="Gene3D" id="3.30.66.10">
    <property type="entry name" value="DNA topoisomerase I domain"/>
    <property type="match status" value="1"/>
</dbReference>
<dbReference type="EC" id="5.6.2.1" evidence="3"/>
<comment type="caution">
    <text evidence="9">The sequence shown here is derived from an EMBL/GenBank/DDBJ whole genome shotgun (WGS) entry which is preliminary data.</text>
</comment>
<dbReference type="GO" id="GO:0003677">
    <property type="term" value="F:DNA binding"/>
    <property type="evidence" value="ECO:0007669"/>
    <property type="project" value="UniProtKB-KW"/>
</dbReference>
<name>A0A4R3VXA4_9SPHI</name>
<evidence type="ECO:0000313" key="10">
    <source>
        <dbReference type="Proteomes" id="UP000295197"/>
    </source>
</evidence>
<dbReference type="InterPro" id="IPR049331">
    <property type="entry name" value="Top1B_N_bact"/>
</dbReference>
<dbReference type="Pfam" id="PF21338">
    <property type="entry name" value="Top1B_N_bact"/>
    <property type="match status" value="1"/>
</dbReference>